<feature type="domain" description="Protein kinase" evidence="15">
    <location>
        <begin position="434"/>
        <end position="716"/>
    </location>
</feature>
<evidence type="ECO:0000256" key="5">
    <source>
        <dbReference type="ARBA" id="ARBA00022737"/>
    </source>
</evidence>
<keyword evidence="10" id="KW-0325">Glycoprotein</keyword>
<evidence type="ECO:0000259" key="16">
    <source>
        <dbReference type="PROSITE" id="PS50853"/>
    </source>
</evidence>
<evidence type="ECO:0000313" key="18">
    <source>
        <dbReference type="Proteomes" id="UP000683360"/>
    </source>
</evidence>
<evidence type="ECO:0000256" key="11">
    <source>
        <dbReference type="ARBA" id="ARBA00051243"/>
    </source>
</evidence>
<dbReference type="GO" id="GO:0005524">
    <property type="term" value="F:ATP binding"/>
    <property type="evidence" value="ECO:0007669"/>
    <property type="project" value="UniProtKB-UniRule"/>
</dbReference>
<evidence type="ECO:0000256" key="2">
    <source>
        <dbReference type="ARBA" id="ARBA00011902"/>
    </source>
</evidence>
<evidence type="ECO:0000256" key="1">
    <source>
        <dbReference type="ARBA" id="ARBA00004167"/>
    </source>
</evidence>
<dbReference type="PROSITE" id="PS50853">
    <property type="entry name" value="FN3"/>
    <property type="match status" value="1"/>
</dbReference>
<dbReference type="InterPro" id="IPR008266">
    <property type="entry name" value="Tyr_kinase_AS"/>
</dbReference>
<dbReference type="Proteomes" id="UP000683360">
    <property type="component" value="Unassembled WGS sequence"/>
</dbReference>
<name>A0A8S3R8B2_MYTED</name>
<dbReference type="OrthoDB" id="28230at2759"/>
<sequence length="716" mass="81214">MSLCLIFQIKRAVVPINGLTLSLCLIFQITRAVVPINGLTLSLCLIFQITRAAVVPIDGLTLSLCLIFQITRAVVPINGLTLSLCLIFQITRAVVPINGLTLSLCLIFQITRAVVPINGLTLETDYMFKVTLVSKEGVIEPPKESEWIKTMKDPPCYYRLHWMTNNPLFSDYTRDELTAPPISKYWINNLHFGSNYTLHMSSFSNSDFNTGSAEIVVWFVTADCLDATNYDYYVCAPGIPRNVTGDIILKPDNTSTCSVNISWTPPYHMESSPELFSYLIRLYKVIPIYLSQYIEPHQEAIQVSGDRNWIEINDIQWDYNYSISVQAVSTKGRSKPVTLIVTNEGCQPSVALESTATADDKSNLNLIFGVSAGILVIMIALSISILIRIKERRNKECSTNEGRGEELNPLYCHGTDYITHLQEDNSSEIEFSSLTLLDVLGEGAFGKVYRAKLNDNKLSKEKDLIVAVKMLKDFHDAHEKKSLLMEIEFMKQLGSHPHIVSFIGCCKRDTVCLLMDYCRLGDLRSFLLHYRQRLQKDYGTLHHSSGSDSGMNSSAESAFSSPPSTELHQDRLLSYARQIVLAMEYMASKKFIHRDLAARNILIWSFWYNSLWEVITRWEGSPYPEFQARYQMMLSVWHPNPYCRPSFTELKKKLEGMLEQTKPYINLSVSISKDYYESSSLSDHSDRGTLHPNDNTTYVEMSTKDSILTYETPLNG</sequence>
<evidence type="ECO:0000256" key="9">
    <source>
        <dbReference type="ARBA" id="ARBA00023170"/>
    </source>
</evidence>
<dbReference type="PROSITE" id="PS00109">
    <property type="entry name" value="PROTEIN_KINASE_TYR"/>
    <property type="match status" value="1"/>
</dbReference>
<dbReference type="PROSITE" id="PS00107">
    <property type="entry name" value="PROTEIN_KINASE_ATP"/>
    <property type="match status" value="1"/>
</dbReference>
<dbReference type="Gene3D" id="1.10.510.10">
    <property type="entry name" value="Transferase(Phosphotransferase) domain 1"/>
    <property type="match status" value="1"/>
</dbReference>
<dbReference type="InterPro" id="IPR036116">
    <property type="entry name" value="FN3_sf"/>
</dbReference>
<evidence type="ECO:0000259" key="15">
    <source>
        <dbReference type="PROSITE" id="PS50011"/>
    </source>
</evidence>
<dbReference type="EMBL" id="CAJPWZ010000909">
    <property type="protein sequence ID" value="CAG2203001.1"/>
    <property type="molecule type" value="Genomic_DNA"/>
</dbReference>
<evidence type="ECO:0000256" key="14">
    <source>
        <dbReference type="SAM" id="Phobius"/>
    </source>
</evidence>
<evidence type="ECO:0000256" key="6">
    <source>
        <dbReference type="ARBA" id="ARBA00022777"/>
    </source>
</evidence>
<dbReference type="Pfam" id="PF07714">
    <property type="entry name" value="PK_Tyr_Ser-Thr"/>
    <property type="match status" value="1"/>
</dbReference>
<dbReference type="Pfam" id="PF00041">
    <property type="entry name" value="fn3"/>
    <property type="match status" value="1"/>
</dbReference>
<keyword evidence="8 14" id="KW-0472">Membrane</keyword>
<comment type="subcellular location">
    <subcellularLocation>
        <location evidence="1">Membrane</location>
        <topology evidence="1">Single-pass membrane protein</topology>
    </subcellularLocation>
</comment>
<evidence type="ECO:0000313" key="17">
    <source>
        <dbReference type="EMBL" id="CAG2203001.1"/>
    </source>
</evidence>
<dbReference type="InterPro" id="IPR000719">
    <property type="entry name" value="Prot_kinase_dom"/>
</dbReference>
<dbReference type="Gene3D" id="3.30.200.20">
    <property type="entry name" value="Phosphorylase Kinase, domain 1"/>
    <property type="match status" value="1"/>
</dbReference>
<dbReference type="GO" id="GO:0043235">
    <property type="term" value="C:receptor complex"/>
    <property type="evidence" value="ECO:0007669"/>
    <property type="project" value="TreeGrafter"/>
</dbReference>
<dbReference type="InterPro" id="IPR050122">
    <property type="entry name" value="RTK"/>
</dbReference>
<dbReference type="GO" id="GO:0007169">
    <property type="term" value="P:cell surface receptor protein tyrosine kinase signaling pathway"/>
    <property type="evidence" value="ECO:0007669"/>
    <property type="project" value="TreeGrafter"/>
</dbReference>
<dbReference type="InterPro" id="IPR001245">
    <property type="entry name" value="Ser-Thr/Tyr_kinase_cat_dom"/>
</dbReference>
<evidence type="ECO:0000256" key="10">
    <source>
        <dbReference type="ARBA" id="ARBA00023180"/>
    </source>
</evidence>
<dbReference type="GO" id="GO:0004714">
    <property type="term" value="F:transmembrane receptor protein tyrosine kinase activity"/>
    <property type="evidence" value="ECO:0007669"/>
    <property type="project" value="UniProtKB-EC"/>
</dbReference>
<dbReference type="GO" id="GO:0005886">
    <property type="term" value="C:plasma membrane"/>
    <property type="evidence" value="ECO:0007669"/>
    <property type="project" value="TreeGrafter"/>
</dbReference>
<dbReference type="SMART" id="SM00219">
    <property type="entry name" value="TyrKc"/>
    <property type="match status" value="1"/>
</dbReference>
<dbReference type="InterPro" id="IPR017441">
    <property type="entry name" value="Protein_kinase_ATP_BS"/>
</dbReference>
<evidence type="ECO:0000256" key="4">
    <source>
        <dbReference type="ARBA" id="ARBA00022692"/>
    </source>
</evidence>
<reference evidence="17" key="1">
    <citation type="submission" date="2021-03" db="EMBL/GenBank/DDBJ databases">
        <authorList>
            <person name="Bekaert M."/>
        </authorList>
    </citation>
    <scope>NUCLEOTIDE SEQUENCE</scope>
</reference>
<dbReference type="CDD" id="cd00063">
    <property type="entry name" value="FN3"/>
    <property type="match status" value="1"/>
</dbReference>
<dbReference type="AlphaFoldDB" id="A0A8S3R8B2"/>
<keyword evidence="4 14" id="KW-0812">Transmembrane</keyword>
<dbReference type="Gene3D" id="2.60.40.10">
    <property type="entry name" value="Immunoglobulins"/>
    <property type="match status" value="1"/>
</dbReference>
<evidence type="ECO:0000256" key="12">
    <source>
        <dbReference type="PROSITE-ProRule" id="PRU10141"/>
    </source>
</evidence>
<evidence type="ECO:0000256" key="8">
    <source>
        <dbReference type="ARBA" id="ARBA00023136"/>
    </source>
</evidence>
<feature type="region of interest" description="Disordered" evidence="13">
    <location>
        <begin position="541"/>
        <end position="564"/>
    </location>
</feature>
<accession>A0A8S3R8B2</accession>
<evidence type="ECO:0000256" key="7">
    <source>
        <dbReference type="ARBA" id="ARBA00022989"/>
    </source>
</evidence>
<keyword evidence="12" id="KW-0067">ATP-binding</keyword>
<proteinExistence type="predicted"/>
<organism evidence="17 18">
    <name type="scientific">Mytilus edulis</name>
    <name type="common">Blue mussel</name>
    <dbReference type="NCBI Taxonomy" id="6550"/>
    <lineage>
        <taxon>Eukaryota</taxon>
        <taxon>Metazoa</taxon>
        <taxon>Spiralia</taxon>
        <taxon>Lophotrochozoa</taxon>
        <taxon>Mollusca</taxon>
        <taxon>Bivalvia</taxon>
        <taxon>Autobranchia</taxon>
        <taxon>Pteriomorphia</taxon>
        <taxon>Mytilida</taxon>
        <taxon>Mytiloidea</taxon>
        <taxon>Mytilidae</taxon>
        <taxon>Mytilinae</taxon>
        <taxon>Mytilus</taxon>
    </lineage>
</organism>
<evidence type="ECO:0000256" key="13">
    <source>
        <dbReference type="SAM" id="MobiDB-lite"/>
    </source>
</evidence>
<feature type="transmembrane region" description="Helical" evidence="14">
    <location>
        <begin position="12"/>
        <end position="33"/>
    </location>
</feature>
<feature type="transmembrane region" description="Helical" evidence="14">
    <location>
        <begin position="75"/>
        <end position="95"/>
    </location>
</feature>
<dbReference type="SUPFAM" id="SSF56112">
    <property type="entry name" value="Protein kinase-like (PK-like)"/>
    <property type="match status" value="1"/>
</dbReference>
<evidence type="ECO:0000256" key="3">
    <source>
        <dbReference type="ARBA" id="ARBA00022679"/>
    </source>
</evidence>
<dbReference type="PANTHER" id="PTHR24416:SF620">
    <property type="entry name" value="TYROSINE-PROTEIN KINASE RECEPTOR TORSO"/>
    <property type="match status" value="1"/>
</dbReference>
<comment type="catalytic activity">
    <reaction evidence="11">
        <text>L-tyrosyl-[protein] + ATP = O-phospho-L-tyrosyl-[protein] + ADP + H(+)</text>
        <dbReference type="Rhea" id="RHEA:10596"/>
        <dbReference type="Rhea" id="RHEA-COMP:10136"/>
        <dbReference type="Rhea" id="RHEA-COMP:20101"/>
        <dbReference type="ChEBI" id="CHEBI:15378"/>
        <dbReference type="ChEBI" id="CHEBI:30616"/>
        <dbReference type="ChEBI" id="CHEBI:46858"/>
        <dbReference type="ChEBI" id="CHEBI:61978"/>
        <dbReference type="ChEBI" id="CHEBI:456216"/>
        <dbReference type="EC" id="2.7.10.1"/>
    </reaction>
</comment>
<feature type="binding site" evidence="12">
    <location>
        <position position="469"/>
    </location>
    <ligand>
        <name>ATP</name>
        <dbReference type="ChEBI" id="CHEBI:30616"/>
    </ligand>
</feature>
<comment type="caution">
    <text evidence="17">The sequence shown here is derived from an EMBL/GenBank/DDBJ whole genome shotgun (WGS) entry which is preliminary data.</text>
</comment>
<dbReference type="PROSITE" id="PS50011">
    <property type="entry name" value="PROTEIN_KINASE_DOM"/>
    <property type="match status" value="1"/>
</dbReference>
<keyword evidence="3 17" id="KW-0808">Transferase</keyword>
<keyword evidence="18" id="KW-1185">Reference proteome</keyword>
<feature type="domain" description="Fibronectin type-III" evidence="16">
    <location>
        <begin position="239"/>
        <end position="349"/>
    </location>
</feature>
<feature type="transmembrane region" description="Helical" evidence="14">
    <location>
        <begin position="45"/>
        <end position="68"/>
    </location>
</feature>
<feature type="compositionally biased region" description="Low complexity" evidence="13">
    <location>
        <begin position="544"/>
        <end position="564"/>
    </location>
</feature>
<protein>
    <recommendedName>
        <fullName evidence="2">receptor protein-tyrosine kinase</fullName>
        <ecNumber evidence="2">2.7.10.1</ecNumber>
    </recommendedName>
</protein>
<gene>
    <name evidence="17" type="ORF">MEDL_17559</name>
</gene>
<dbReference type="SUPFAM" id="SSF49265">
    <property type="entry name" value="Fibronectin type III"/>
    <property type="match status" value="1"/>
</dbReference>
<dbReference type="InterPro" id="IPR003961">
    <property type="entry name" value="FN3_dom"/>
</dbReference>
<feature type="transmembrane region" description="Helical" evidence="14">
    <location>
        <begin position="366"/>
        <end position="387"/>
    </location>
</feature>
<keyword evidence="7 14" id="KW-1133">Transmembrane helix</keyword>
<dbReference type="EC" id="2.7.10.1" evidence="2"/>
<dbReference type="InterPro" id="IPR020635">
    <property type="entry name" value="Tyr_kinase_cat_dom"/>
</dbReference>
<keyword evidence="9" id="KW-0675">Receptor</keyword>
<keyword evidence="12" id="KW-0547">Nucleotide-binding</keyword>
<dbReference type="PANTHER" id="PTHR24416">
    <property type="entry name" value="TYROSINE-PROTEIN KINASE RECEPTOR"/>
    <property type="match status" value="1"/>
</dbReference>
<keyword evidence="6" id="KW-0418">Kinase</keyword>
<dbReference type="InterPro" id="IPR013783">
    <property type="entry name" value="Ig-like_fold"/>
</dbReference>
<keyword evidence="5" id="KW-0677">Repeat</keyword>
<dbReference type="InterPro" id="IPR011009">
    <property type="entry name" value="Kinase-like_dom_sf"/>
</dbReference>